<dbReference type="HOGENOM" id="CLU_114297_0_0_1"/>
<dbReference type="PANTHER" id="PTHR33872:SF2">
    <property type="entry name" value="DNA POLYMERASE EPSILON CATALYTIC SUBUNIT A"/>
    <property type="match status" value="1"/>
</dbReference>
<reference evidence="2" key="1">
    <citation type="journal article" date="2009" name="Rice">
        <title>De Novo Next Generation Sequencing of Plant Genomes.</title>
        <authorList>
            <person name="Rounsley S."/>
            <person name="Marri P.R."/>
            <person name="Yu Y."/>
            <person name="He R."/>
            <person name="Sisneros N."/>
            <person name="Goicoechea J.L."/>
            <person name="Lee S.J."/>
            <person name="Angelova A."/>
            <person name="Kudrna D."/>
            <person name="Luo M."/>
            <person name="Affourtit J."/>
            <person name="Desany B."/>
            <person name="Knight J."/>
            <person name="Niazi F."/>
            <person name="Egholm M."/>
            <person name="Wing R.A."/>
        </authorList>
    </citation>
    <scope>NUCLEOTIDE SEQUENCE [LARGE SCALE GENOMIC DNA]</scope>
    <source>
        <strain evidence="2">cv. IRGC 105608</strain>
    </source>
</reference>
<evidence type="ECO:0000313" key="2">
    <source>
        <dbReference type="EnsemblPlants" id="OBART03G39530.1"/>
    </source>
</evidence>
<organism evidence="2">
    <name type="scientific">Oryza barthii</name>
    <dbReference type="NCBI Taxonomy" id="65489"/>
    <lineage>
        <taxon>Eukaryota</taxon>
        <taxon>Viridiplantae</taxon>
        <taxon>Streptophyta</taxon>
        <taxon>Embryophyta</taxon>
        <taxon>Tracheophyta</taxon>
        <taxon>Spermatophyta</taxon>
        <taxon>Magnoliopsida</taxon>
        <taxon>Liliopsida</taxon>
        <taxon>Poales</taxon>
        <taxon>Poaceae</taxon>
        <taxon>BOP clade</taxon>
        <taxon>Oryzoideae</taxon>
        <taxon>Oryzeae</taxon>
        <taxon>Oryzinae</taxon>
        <taxon>Oryza</taxon>
    </lineage>
</organism>
<name>A0A0D3FQV9_9ORYZ</name>
<dbReference type="eggNOG" id="ENOG502R50G">
    <property type="taxonomic scope" value="Eukaryota"/>
</dbReference>
<evidence type="ECO:0000313" key="3">
    <source>
        <dbReference type="Proteomes" id="UP000026960"/>
    </source>
</evidence>
<accession>A0A0D3FQV9</accession>
<dbReference type="PANTHER" id="PTHR33872">
    <property type="entry name" value="DNA POLYMERASE EPSILON CATALYTIC SUBUNIT A"/>
    <property type="match status" value="1"/>
</dbReference>
<feature type="region of interest" description="Disordered" evidence="1">
    <location>
        <begin position="24"/>
        <end position="99"/>
    </location>
</feature>
<feature type="region of interest" description="Disordered" evidence="1">
    <location>
        <begin position="129"/>
        <end position="170"/>
    </location>
</feature>
<dbReference type="Gramene" id="OBART03G39530.1">
    <property type="protein sequence ID" value="OBART03G39530.1"/>
    <property type="gene ID" value="OBART03G39530"/>
</dbReference>
<feature type="compositionally biased region" description="Polar residues" evidence="1">
    <location>
        <begin position="42"/>
        <end position="60"/>
    </location>
</feature>
<protein>
    <submittedName>
        <fullName evidence="2">Uncharacterized protein</fullName>
    </submittedName>
</protein>
<feature type="compositionally biased region" description="Basic and acidic residues" evidence="1">
    <location>
        <begin position="27"/>
        <end position="36"/>
    </location>
</feature>
<proteinExistence type="predicted"/>
<dbReference type="AlphaFoldDB" id="A0A0D3FQV9"/>
<dbReference type="PaxDb" id="65489-OBART03G39530.1"/>
<evidence type="ECO:0000256" key="1">
    <source>
        <dbReference type="SAM" id="MobiDB-lite"/>
    </source>
</evidence>
<dbReference type="Proteomes" id="UP000026960">
    <property type="component" value="Chromosome 3"/>
</dbReference>
<sequence>MGSLMAGWNSPVLGDEKKVRLMRNRSLTREEVDAFWRRQQRKQPPSSSTSSEPNATTSPLASPRAAANVVSPLASPRAAGDISPLAASPGRAQQEMSSSRCTLALRRLERMNSMPSPLARTVMTRADDHPYQSYSHSEPPSPAAPHAGDHRHQRSSFAADHDDDDDDVASTSSECWWTRSSWAFLNETPSPEQQMFGKSQTYACVQFHVSRVVTGNA</sequence>
<reference evidence="2" key="2">
    <citation type="submission" date="2015-03" db="UniProtKB">
        <authorList>
            <consortium name="EnsemblPlants"/>
        </authorList>
    </citation>
    <scope>IDENTIFICATION</scope>
</reference>
<dbReference type="EnsemblPlants" id="OBART03G39530.1">
    <property type="protein sequence ID" value="OBART03G39530.1"/>
    <property type="gene ID" value="OBART03G39530"/>
</dbReference>
<keyword evidence="3" id="KW-1185">Reference proteome</keyword>